<dbReference type="SUPFAM" id="SSF53822">
    <property type="entry name" value="Periplasmic binding protein-like I"/>
    <property type="match status" value="1"/>
</dbReference>
<dbReference type="PANTHER" id="PTHR30146:SF120">
    <property type="entry name" value="ALANINE RACEMASE"/>
    <property type="match status" value="1"/>
</dbReference>
<evidence type="ECO:0000256" key="3">
    <source>
        <dbReference type="ARBA" id="ARBA00023163"/>
    </source>
</evidence>
<gene>
    <name evidence="6" type="ORF">FF098_000095</name>
    <name evidence="5" type="ORF">GCM10011355_00190</name>
</gene>
<evidence type="ECO:0000313" key="6">
    <source>
        <dbReference type="EMBL" id="NHK26301.1"/>
    </source>
</evidence>
<proteinExistence type="predicted"/>
<dbReference type="Gene3D" id="3.40.50.2300">
    <property type="match status" value="2"/>
</dbReference>
<evidence type="ECO:0000256" key="2">
    <source>
        <dbReference type="ARBA" id="ARBA00023125"/>
    </source>
</evidence>
<dbReference type="GO" id="GO:0003700">
    <property type="term" value="F:DNA-binding transcription factor activity"/>
    <property type="evidence" value="ECO:0007669"/>
    <property type="project" value="TreeGrafter"/>
</dbReference>
<evidence type="ECO:0000313" key="7">
    <source>
        <dbReference type="Proteomes" id="UP000621856"/>
    </source>
</evidence>
<evidence type="ECO:0000313" key="8">
    <source>
        <dbReference type="Proteomes" id="UP000818603"/>
    </source>
</evidence>
<reference evidence="6 8" key="2">
    <citation type="submission" date="2020-02" db="EMBL/GenBank/DDBJ databases">
        <title>Genome sequence of Parvularcula flava strain NH6-79.</title>
        <authorList>
            <person name="Abdul Karim M.H."/>
            <person name="Lam M.Q."/>
            <person name="Chen S.J."/>
            <person name="Yahya A."/>
            <person name="Shahir S."/>
            <person name="Shamsir M.S."/>
            <person name="Chong C.S."/>
        </authorList>
    </citation>
    <scope>NUCLEOTIDE SEQUENCE [LARGE SCALE GENOMIC DNA]</scope>
    <source>
        <strain evidence="6 8">NH6-79</strain>
    </source>
</reference>
<dbReference type="InterPro" id="IPR046335">
    <property type="entry name" value="LacI/GalR-like_sensor"/>
</dbReference>
<dbReference type="Gene3D" id="1.10.260.40">
    <property type="entry name" value="lambda repressor-like DNA-binding domains"/>
    <property type="match status" value="1"/>
</dbReference>
<dbReference type="Proteomes" id="UP000818603">
    <property type="component" value="Unassembled WGS sequence"/>
</dbReference>
<dbReference type="PANTHER" id="PTHR30146">
    <property type="entry name" value="LACI-RELATED TRANSCRIPTIONAL REPRESSOR"/>
    <property type="match status" value="1"/>
</dbReference>
<dbReference type="EMBL" id="BMGZ01000001">
    <property type="protein sequence ID" value="GGH91917.1"/>
    <property type="molecule type" value="Genomic_DNA"/>
</dbReference>
<dbReference type="Proteomes" id="UP000621856">
    <property type="component" value="Unassembled WGS sequence"/>
</dbReference>
<dbReference type="InterPro" id="IPR010982">
    <property type="entry name" value="Lambda_DNA-bd_dom_sf"/>
</dbReference>
<sequence>MSKKKNDSDMAGNEVTAGVTIYDLAENLGVSASTVSRALSGSPKVGEKTRQRVLEAARAANYMVNTAARTLRQGKARTVEVVFPLAAVGRRQISEPFYVDMLAVISEELTRRNYDLLLFNTVPWMRDNASQSNRVDGMIMIGGQGHEHEAINKFAASYQNLVVWGAKVKGQQYLTVGSDNITGGRIAAEHIISLGHKKIAYFGDPMEPEMEQRREGFFQVMAEAGLKVDPSLLFRVPFDARGAKIAAQAAVASGRHFDAAICGSDVIALNVMDVLKSAGRKVPDDVSVIGYDDISLAYSYGQKLTTICQHIPVGGSLLVDMLFSLISGEDIAPVTIPPTLKIRESCGVQRRRQ</sequence>
<dbReference type="AlphaFoldDB" id="A0A8J3EPX2"/>
<protein>
    <submittedName>
        <fullName evidence="5">LacI family transcriptional regulator</fullName>
    </submittedName>
</protein>
<organism evidence="5 7">
    <name type="scientific">Aquisalinus luteolus</name>
    <dbReference type="NCBI Taxonomy" id="1566827"/>
    <lineage>
        <taxon>Bacteria</taxon>
        <taxon>Pseudomonadati</taxon>
        <taxon>Pseudomonadota</taxon>
        <taxon>Alphaproteobacteria</taxon>
        <taxon>Parvularculales</taxon>
        <taxon>Parvularculaceae</taxon>
        <taxon>Aquisalinus</taxon>
    </lineage>
</organism>
<keyword evidence="2" id="KW-0238">DNA-binding</keyword>
<dbReference type="InterPro" id="IPR028082">
    <property type="entry name" value="Peripla_BP_I"/>
</dbReference>
<comment type="caution">
    <text evidence="5">The sequence shown here is derived from an EMBL/GenBank/DDBJ whole genome shotgun (WGS) entry which is preliminary data.</text>
</comment>
<keyword evidence="8" id="KW-1185">Reference proteome</keyword>
<evidence type="ECO:0000313" key="5">
    <source>
        <dbReference type="EMBL" id="GGH91917.1"/>
    </source>
</evidence>
<dbReference type="SMART" id="SM00354">
    <property type="entry name" value="HTH_LACI"/>
    <property type="match status" value="1"/>
</dbReference>
<evidence type="ECO:0000259" key="4">
    <source>
        <dbReference type="PROSITE" id="PS50932"/>
    </source>
</evidence>
<feature type="domain" description="HTH lacI-type" evidence="4">
    <location>
        <begin position="19"/>
        <end position="73"/>
    </location>
</feature>
<dbReference type="SUPFAM" id="SSF47413">
    <property type="entry name" value="lambda repressor-like DNA-binding domains"/>
    <property type="match status" value="1"/>
</dbReference>
<keyword evidence="1" id="KW-0805">Transcription regulation</keyword>
<accession>A0A8J3EPX2</accession>
<dbReference type="GO" id="GO:0000976">
    <property type="term" value="F:transcription cis-regulatory region binding"/>
    <property type="evidence" value="ECO:0007669"/>
    <property type="project" value="TreeGrafter"/>
</dbReference>
<dbReference type="RefSeq" id="WP_155135600.1">
    <property type="nucleotide sequence ID" value="NZ_BMGZ01000001.1"/>
</dbReference>
<reference evidence="5" key="3">
    <citation type="submission" date="2020-09" db="EMBL/GenBank/DDBJ databases">
        <authorList>
            <person name="Sun Q."/>
            <person name="Zhou Y."/>
        </authorList>
    </citation>
    <scope>NUCLEOTIDE SEQUENCE</scope>
    <source>
        <strain evidence="5">CGMCC 1.14984</strain>
    </source>
</reference>
<dbReference type="InterPro" id="IPR000843">
    <property type="entry name" value="HTH_LacI"/>
</dbReference>
<dbReference type="PROSITE" id="PS50932">
    <property type="entry name" value="HTH_LACI_2"/>
    <property type="match status" value="1"/>
</dbReference>
<keyword evidence="3" id="KW-0804">Transcription</keyword>
<dbReference type="Pfam" id="PF13377">
    <property type="entry name" value="Peripla_BP_3"/>
    <property type="match status" value="1"/>
</dbReference>
<reference evidence="5" key="1">
    <citation type="journal article" date="2014" name="Int. J. Syst. Evol. Microbiol.">
        <title>Complete genome sequence of Corynebacterium casei LMG S-19264T (=DSM 44701T), isolated from a smear-ripened cheese.</title>
        <authorList>
            <consortium name="US DOE Joint Genome Institute (JGI-PGF)"/>
            <person name="Walter F."/>
            <person name="Albersmeier A."/>
            <person name="Kalinowski J."/>
            <person name="Ruckert C."/>
        </authorList>
    </citation>
    <scope>NUCLEOTIDE SEQUENCE</scope>
    <source>
        <strain evidence="5">CGMCC 1.14984</strain>
    </source>
</reference>
<dbReference type="CDD" id="cd01392">
    <property type="entry name" value="HTH_LacI"/>
    <property type="match status" value="1"/>
</dbReference>
<name>A0A8J3EPX2_9PROT</name>
<dbReference type="EMBL" id="VCJR02000001">
    <property type="protein sequence ID" value="NHK26301.1"/>
    <property type="molecule type" value="Genomic_DNA"/>
</dbReference>
<dbReference type="Pfam" id="PF00356">
    <property type="entry name" value="LacI"/>
    <property type="match status" value="1"/>
</dbReference>
<evidence type="ECO:0000256" key="1">
    <source>
        <dbReference type="ARBA" id="ARBA00023015"/>
    </source>
</evidence>